<dbReference type="PANTHER" id="PTHR43046:SF14">
    <property type="entry name" value="MUTT_NUDIX FAMILY PROTEIN"/>
    <property type="match status" value="1"/>
</dbReference>
<comment type="cofactor">
    <cofactor evidence="1">
        <name>Mg(2+)</name>
        <dbReference type="ChEBI" id="CHEBI:18420"/>
    </cofactor>
</comment>
<dbReference type="PRINTS" id="PR00502">
    <property type="entry name" value="NUDIXFAMILY"/>
</dbReference>
<keyword evidence="8" id="KW-1185">Reference proteome</keyword>
<evidence type="ECO:0000313" key="7">
    <source>
        <dbReference type="EMBL" id="GAA3703396.1"/>
    </source>
</evidence>
<reference evidence="8" key="1">
    <citation type="journal article" date="2019" name="Int. J. Syst. Evol. Microbiol.">
        <title>The Global Catalogue of Microorganisms (GCM) 10K type strain sequencing project: providing services to taxonomists for standard genome sequencing and annotation.</title>
        <authorList>
            <consortium name="The Broad Institute Genomics Platform"/>
            <consortium name="The Broad Institute Genome Sequencing Center for Infectious Disease"/>
            <person name="Wu L."/>
            <person name="Ma J."/>
        </authorList>
    </citation>
    <scope>NUCLEOTIDE SEQUENCE [LARGE SCALE GENOMIC DNA]</scope>
    <source>
        <strain evidence="8">JCM 30742</strain>
    </source>
</reference>
<name>A0ABP7DBD9_9MICC</name>
<dbReference type="CDD" id="cd18879">
    <property type="entry name" value="NUDIX_Hydrolase"/>
    <property type="match status" value="1"/>
</dbReference>
<comment type="similarity">
    <text evidence="2 4">Belongs to the Nudix hydrolase family.</text>
</comment>
<evidence type="ECO:0000256" key="5">
    <source>
        <dbReference type="SAM" id="MobiDB-lite"/>
    </source>
</evidence>
<dbReference type="SUPFAM" id="SSF55811">
    <property type="entry name" value="Nudix"/>
    <property type="match status" value="1"/>
</dbReference>
<feature type="region of interest" description="Disordered" evidence="5">
    <location>
        <begin position="32"/>
        <end position="54"/>
    </location>
</feature>
<evidence type="ECO:0000256" key="4">
    <source>
        <dbReference type="RuleBase" id="RU003476"/>
    </source>
</evidence>
<keyword evidence="3 4" id="KW-0378">Hydrolase</keyword>
<evidence type="ECO:0000256" key="1">
    <source>
        <dbReference type="ARBA" id="ARBA00001946"/>
    </source>
</evidence>
<gene>
    <name evidence="7" type="ORF">GCM10023081_44750</name>
</gene>
<dbReference type="PROSITE" id="PS00893">
    <property type="entry name" value="NUDIX_BOX"/>
    <property type="match status" value="1"/>
</dbReference>
<dbReference type="Gene3D" id="3.90.79.10">
    <property type="entry name" value="Nucleoside Triphosphate Pyrophosphohydrolase"/>
    <property type="match status" value="1"/>
</dbReference>
<dbReference type="InterPro" id="IPR000086">
    <property type="entry name" value="NUDIX_hydrolase_dom"/>
</dbReference>
<comment type="caution">
    <text evidence="7">The sequence shown here is derived from an EMBL/GenBank/DDBJ whole genome shotgun (WGS) entry which is preliminary data.</text>
</comment>
<proteinExistence type="inferred from homology"/>
<sequence>MPIPDFILALRAKIGTDPLWLPGVKAVVLRPGAPAADDGGEGEGGNDGPGNDGAGEVLLVRRADNGRWTLPAGILEPGEEPARGCVREVLEETGVSARVVRLAGVGTTDPVVYPNGDQAQYLDVVFGLEYVAGQARVNDDENTDVRWFPLEDLPDLPPKHLRALAWAVDPDPAPKFLT</sequence>
<dbReference type="Proteomes" id="UP001500752">
    <property type="component" value="Unassembled WGS sequence"/>
</dbReference>
<dbReference type="EMBL" id="BAABEO010000034">
    <property type="protein sequence ID" value="GAA3703396.1"/>
    <property type="molecule type" value="Genomic_DNA"/>
</dbReference>
<dbReference type="InterPro" id="IPR020476">
    <property type="entry name" value="Nudix_hydrolase"/>
</dbReference>
<evidence type="ECO:0000313" key="8">
    <source>
        <dbReference type="Proteomes" id="UP001500752"/>
    </source>
</evidence>
<organism evidence="7 8">
    <name type="scientific">Arthrobacter ginkgonis</name>
    <dbReference type="NCBI Taxonomy" id="1630594"/>
    <lineage>
        <taxon>Bacteria</taxon>
        <taxon>Bacillati</taxon>
        <taxon>Actinomycetota</taxon>
        <taxon>Actinomycetes</taxon>
        <taxon>Micrococcales</taxon>
        <taxon>Micrococcaceae</taxon>
        <taxon>Arthrobacter</taxon>
    </lineage>
</organism>
<protein>
    <submittedName>
        <fullName evidence="7">NUDIX domain-containing protein</fullName>
    </submittedName>
</protein>
<evidence type="ECO:0000256" key="2">
    <source>
        <dbReference type="ARBA" id="ARBA00005582"/>
    </source>
</evidence>
<accession>A0ABP7DBD9</accession>
<dbReference type="PANTHER" id="PTHR43046">
    <property type="entry name" value="GDP-MANNOSE MANNOSYL HYDROLASE"/>
    <property type="match status" value="1"/>
</dbReference>
<dbReference type="InterPro" id="IPR015797">
    <property type="entry name" value="NUDIX_hydrolase-like_dom_sf"/>
</dbReference>
<evidence type="ECO:0000256" key="3">
    <source>
        <dbReference type="ARBA" id="ARBA00022801"/>
    </source>
</evidence>
<dbReference type="PROSITE" id="PS51462">
    <property type="entry name" value="NUDIX"/>
    <property type="match status" value="1"/>
</dbReference>
<feature type="compositionally biased region" description="Gly residues" evidence="5">
    <location>
        <begin position="42"/>
        <end position="53"/>
    </location>
</feature>
<dbReference type="RefSeq" id="WP_345154435.1">
    <property type="nucleotide sequence ID" value="NZ_BAABEO010000034.1"/>
</dbReference>
<feature type="domain" description="Nudix hydrolase" evidence="6">
    <location>
        <begin position="19"/>
        <end position="170"/>
    </location>
</feature>
<evidence type="ECO:0000259" key="6">
    <source>
        <dbReference type="PROSITE" id="PS51462"/>
    </source>
</evidence>
<dbReference type="Pfam" id="PF00293">
    <property type="entry name" value="NUDIX"/>
    <property type="match status" value="1"/>
</dbReference>
<dbReference type="InterPro" id="IPR020084">
    <property type="entry name" value="NUDIX_hydrolase_CS"/>
</dbReference>